<dbReference type="GO" id="GO:0005829">
    <property type="term" value="C:cytosol"/>
    <property type="evidence" value="ECO:0007669"/>
    <property type="project" value="TreeGrafter"/>
</dbReference>
<feature type="domain" description="CS" evidence="3">
    <location>
        <begin position="6"/>
        <end position="95"/>
    </location>
</feature>
<evidence type="ECO:0000259" key="3">
    <source>
        <dbReference type="PROSITE" id="PS51203"/>
    </source>
</evidence>
<evidence type="ECO:0000313" key="4">
    <source>
        <dbReference type="EMBL" id="CAE0635802.1"/>
    </source>
</evidence>
<feature type="compositionally biased region" description="Acidic residues" evidence="2">
    <location>
        <begin position="173"/>
        <end position="200"/>
    </location>
</feature>
<dbReference type="SUPFAM" id="SSF49764">
    <property type="entry name" value="HSP20-like chaperones"/>
    <property type="match status" value="1"/>
</dbReference>
<dbReference type="InterPro" id="IPR045250">
    <property type="entry name" value="p23-like"/>
</dbReference>
<comment type="similarity">
    <text evidence="1">Belongs to the p23/wos2 family.</text>
</comment>
<dbReference type="GO" id="GO:0051087">
    <property type="term" value="F:protein-folding chaperone binding"/>
    <property type="evidence" value="ECO:0007669"/>
    <property type="project" value="TreeGrafter"/>
</dbReference>
<dbReference type="GO" id="GO:0005634">
    <property type="term" value="C:nucleus"/>
    <property type="evidence" value="ECO:0007669"/>
    <property type="project" value="TreeGrafter"/>
</dbReference>
<dbReference type="PROSITE" id="PS51203">
    <property type="entry name" value="CS"/>
    <property type="match status" value="1"/>
</dbReference>
<proteinExistence type="inferred from homology"/>
<dbReference type="GO" id="GO:0006457">
    <property type="term" value="P:protein folding"/>
    <property type="evidence" value="ECO:0007669"/>
    <property type="project" value="TreeGrafter"/>
</dbReference>
<dbReference type="AlphaFoldDB" id="A0A6T5R882"/>
<name>A0A6T5R882_HETAK</name>
<organism evidence="4">
    <name type="scientific">Heterosigma akashiwo</name>
    <name type="common">Chromophytic alga</name>
    <name type="synonym">Heterosigma carterae</name>
    <dbReference type="NCBI Taxonomy" id="2829"/>
    <lineage>
        <taxon>Eukaryota</taxon>
        <taxon>Sar</taxon>
        <taxon>Stramenopiles</taxon>
        <taxon>Ochrophyta</taxon>
        <taxon>Raphidophyceae</taxon>
        <taxon>Chattonellales</taxon>
        <taxon>Chattonellaceae</taxon>
        <taxon>Heterosigma</taxon>
    </lineage>
</organism>
<dbReference type="PANTHER" id="PTHR22932:SF1">
    <property type="entry name" value="CO-CHAPERONE PROTEIN DAF-41"/>
    <property type="match status" value="1"/>
</dbReference>
<dbReference type="FunFam" id="2.60.40.790:FF:000039">
    <property type="entry name" value="CS domain containing protein"/>
    <property type="match status" value="1"/>
</dbReference>
<dbReference type="EMBL" id="HBIU01031533">
    <property type="protein sequence ID" value="CAE0635802.1"/>
    <property type="molecule type" value="Transcribed_RNA"/>
</dbReference>
<feature type="region of interest" description="Disordered" evidence="2">
    <location>
        <begin position="164"/>
        <end position="200"/>
    </location>
</feature>
<sequence length="200" mass="21597">MASETANVAPVKWAERQDSLYLTIALADVTDHTINLTETTLEFSGKSEDKEYACNLEFLHEVETEGSVWNVLPRSIQMKIMKKDKDADEWWGRLLKNKALEKGQVQIDWDKFVDEDEEEAGNDFDTSALDGGMGFGGGMGGMGGMGGGMGGLDMASMMQNMGGMGGGMGDMGDLGDEEGDLGDEEGEDSDDEDLPDLEDA</sequence>
<dbReference type="Pfam" id="PF04969">
    <property type="entry name" value="CS"/>
    <property type="match status" value="1"/>
</dbReference>
<evidence type="ECO:0000256" key="2">
    <source>
        <dbReference type="SAM" id="MobiDB-lite"/>
    </source>
</evidence>
<dbReference type="CDD" id="cd06465">
    <property type="entry name" value="p23_hB-ind1_like"/>
    <property type="match status" value="1"/>
</dbReference>
<gene>
    <name evidence="4" type="ORF">HAKA00212_LOCUS14548</name>
</gene>
<dbReference type="GO" id="GO:0051879">
    <property type="term" value="F:Hsp90 protein binding"/>
    <property type="evidence" value="ECO:0007669"/>
    <property type="project" value="InterPro"/>
</dbReference>
<dbReference type="InterPro" id="IPR008978">
    <property type="entry name" value="HSP20-like_chaperone"/>
</dbReference>
<dbReference type="Gene3D" id="2.60.40.790">
    <property type="match status" value="1"/>
</dbReference>
<dbReference type="GO" id="GO:0051131">
    <property type="term" value="P:chaperone-mediated protein complex assembly"/>
    <property type="evidence" value="ECO:0007669"/>
    <property type="project" value="TreeGrafter"/>
</dbReference>
<protein>
    <recommendedName>
        <fullName evidence="3">CS domain-containing protein</fullName>
    </recommendedName>
</protein>
<reference evidence="4" key="1">
    <citation type="submission" date="2021-01" db="EMBL/GenBank/DDBJ databases">
        <authorList>
            <person name="Corre E."/>
            <person name="Pelletier E."/>
            <person name="Niang G."/>
            <person name="Scheremetjew M."/>
            <person name="Finn R."/>
            <person name="Kale V."/>
            <person name="Holt S."/>
            <person name="Cochrane G."/>
            <person name="Meng A."/>
            <person name="Brown T."/>
            <person name="Cohen L."/>
        </authorList>
    </citation>
    <scope>NUCLEOTIDE SEQUENCE</scope>
    <source>
        <strain evidence="4">CCMP3107</strain>
    </source>
</reference>
<dbReference type="PANTHER" id="PTHR22932">
    <property type="entry name" value="TELOMERASE-BINDING PROTEIN P23 HSP90 CO-CHAPERONE"/>
    <property type="match status" value="1"/>
</dbReference>
<dbReference type="InterPro" id="IPR007052">
    <property type="entry name" value="CS_dom"/>
</dbReference>
<accession>A0A6T5R882</accession>
<evidence type="ECO:0000256" key="1">
    <source>
        <dbReference type="ARBA" id="ARBA00025733"/>
    </source>
</evidence>